<evidence type="ECO:0000256" key="3">
    <source>
        <dbReference type="ARBA" id="ARBA00022989"/>
    </source>
</evidence>
<dbReference type="PANTHER" id="PTHR31056">
    <property type="entry name" value="TRANSMEMBRANE PROTEIN 179B"/>
    <property type="match status" value="1"/>
</dbReference>
<dbReference type="InterPro" id="IPR059010">
    <property type="entry name" value="TMEM179-179B"/>
</dbReference>
<keyword evidence="8" id="KW-1185">Reference proteome</keyword>
<evidence type="ECO:0000313" key="7">
    <source>
        <dbReference type="EMBL" id="KAJ8045255.1"/>
    </source>
</evidence>
<dbReference type="EMBL" id="JAIZAY010000003">
    <property type="protein sequence ID" value="KAJ8045255.1"/>
    <property type="molecule type" value="Genomic_DNA"/>
</dbReference>
<feature type="transmembrane region" description="Helical" evidence="6">
    <location>
        <begin position="101"/>
        <end position="127"/>
    </location>
</feature>
<evidence type="ECO:0008006" key="9">
    <source>
        <dbReference type="Google" id="ProtNLM"/>
    </source>
</evidence>
<comment type="caution">
    <text evidence="7">The sequence shown here is derived from an EMBL/GenBank/DDBJ whole genome shotgun (WGS) entry which is preliminary data.</text>
</comment>
<evidence type="ECO:0000313" key="8">
    <source>
        <dbReference type="Proteomes" id="UP001152320"/>
    </source>
</evidence>
<reference evidence="7" key="1">
    <citation type="submission" date="2021-10" db="EMBL/GenBank/DDBJ databases">
        <title>Tropical sea cucumber genome reveals ecological adaptation and Cuvierian tubules defense mechanism.</title>
        <authorList>
            <person name="Chen T."/>
        </authorList>
    </citation>
    <scope>NUCLEOTIDE SEQUENCE</scope>
    <source>
        <strain evidence="7">Nanhai2018</strain>
        <tissue evidence="7">Muscle</tissue>
    </source>
</reference>
<dbReference type="PANTHER" id="PTHR31056:SF1">
    <property type="entry name" value="TRANSMEMBRANE PROTEIN 179B"/>
    <property type="match status" value="1"/>
</dbReference>
<feature type="transmembrane region" description="Helical" evidence="6">
    <location>
        <begin position="183"/>
        <end position="201"/>
    </location>
</feature>
<evidence type="ECO:0000256" key="6">
    <source>
        <dbReference type="SAM" id="Phobius"/>
    </source>
</evidence>
<keyword evidence="4 6" id="KW-0472">Membrane</keyword>
<dbReference type="Proteomes" id="UP001152320">
    <property type="component" value="Chromosome 3"/>
</dbReference>
<feature type="transmembrane region" description="Helical" evidence="6">
    <location>
        <begin position="68"/>
        <end position="89"/>
    </location>
</feature>
<sequence>MAAFSWLVSFAETLLLVATGFCGMIVSICVALARNGFDGNCILFSEVKWCNDTALNFTYLGKRGSCHFIIVSEVLIAFYALFYAIYHVCYLVERMKEYHRLMLPAIVANSVCLICIFVSACLLSIGFRRFCKSYVSGFIGTPPDDFSCSTVPSWNQHPKCGEFPEHKDFTSNNYYQLFTTSQGAAWFGFLFWCLATAGLVARRIMYKPSVGDPTTSDKAPITGNIVI</sequence>
<organism evidence="7 8">
    <name type="scientific">Holothuria leucospilota</name>
    <name type="common">Black long sea cucumber</name>
    <name type="synonym">Mertensiothuria leucospilota</name>
    <dbReference type="NCBI Taxonomy" id="206669"/>
    <lineage>
        <taxon>Eukaryota</taxon>
        <taxon>Metazoa</taxon>
        <taxon>Echinodermata</taxon>
        <taxon>Eleutherozoa</taxon>
        <taxon>Echinozoa</taxon>
        <taxon>Holothuroidea</taxon>
        <taxon>Aspidochirotacea</taxon>
        <taxon>Aspidochirotida</taxon>
        <taxon>Holothuriidae</taxon>
        <taxon>Holothuria</taxon>
    </lineage>
</organism>
<protein>
    <recommendedName>
        <fullName evidence="9">Transmembrane protein 179B</fullName>
    </recommendedName>
</protein>
<evidence type="ECO:0000256" key="2">
    <source>
        <dbReference type="ARBA" id="ARBA00022692"/>
    </source>
</evidence>
<dbReference type="OrthoDB" id="6423876at2759"/>
<comment type="similarity">
    <text evidence="5">Belongs to the TMEM179 family.</text>
</comment>
<keyword evidence="2 6" id="KW-0812">Transmembrane</keyword>
<dbReference type="InterPro" id="IPR029776">
    <property type="entry name" value="TMEM179B"/>
</dbReference>
<proteinExistence type="inferred from homology"/>
<evidence type="ECO:0000256" key="1">
    <source>
        <dbReference type="ARBA" id="ARBA00004141"/>
    </source>
</evidence>
<comment type="subcellular location">
    <subcellularLocation>
        <location evidence="1">Membrane</location>
        <topology evidence="1">Multi-pass membrane protein</topology>
    </subcellularLocation>
</comment>
<gene>
    <name evidence="7" type="ORF">HOLleu_08225</name>
</gene>
<accession>A0A9Q1HGS1</accession>
<keyword evidence="3 6" id="KW-1133">Transmembrane helix</keyword>
<dbReference type="AlphaFoldDB" id="A0A9Q1HGS1"/>
<dbReference type="Pfam" id="PF26158">
    <property type="entry name" value="Claudin_TMEM179-179B"/>
    <property type="match status" value="1"/>
</dbReference>
<name>A0A9Q1HGS1_HOLLE</name>
<evidence type="ECO:0000256" key="5">
    <source>
        <dbReference type="ARBA" id="ARBA00093776"/>
    </source>
</evidence>
<feature type="transmembrane region" description="Helical" evidence="6">
    <location>
        <begin position="7"/>
        <end position="33"/>
    </location>
</feature>
<evidence type="ECO:0000256" key="4">
    <source>
        <dbReference type="ARBA" id="ARBA00023136"/>
    </source>
</evidence>